<gene>
    <name evidence="8" type="ORF">KK1_004443</name>
</gene>
<keyword evidence="9" id="KW-1185">Reference proteome</keyword>
<evidence type="ECO:0000256" key="2">
    <source>
        <dbReference type="ARBA" id="ARBA00008707"/>
    </source>
</evidence>
<dbReference type="Proteomes" id="UP000075243">
    <property type="component" value="Chromosome 11"/>
</dbReference>
<accession>A0A151STQ8</accession>
<dbReference type="AlphaFoldDB" id="A0A151STQ8"/>
<feature type="transmembrane region" description="Helical" evidence="7">
    <location>
        <begin position="63"/>
        <end position="86"/>
    </location>
</feature>
<dbReference type="PANTHER" id="PTHR31621:SF55">
    <property type="entry name" value="PROTEIN, PUTATIVE-RELATED"/>
    <property type="match status" value="1"/>
</dbReference>
<dbReference type="Pfam" id="PF05078">
    <property type="entry name" value="DUF679"/>
    <property type="match status" value="1"/>
</dbReference>
<feature type="transmembrane region" description="Helical" evidence="7">
    <location>
        <begin position="163"/>
        <end position="182"/>
    </location>
</feature>
<protein>
    <submittedName>
        <fullName evidence="8">Uncharacterized protein</fullName>
    </submittedName>
</protein>
<comment type="subcellular location">
    <subcellularLocation>
        <location evidence="1">Membrane</location>
        <topology evidence="1">Multi-pass membrane protein</topology>
    </subcellularLocation>
</comment>
<organism evidence="8 9">
    <name type="scientific">Cajanus cajan</name>
    <name type="common">Pigeon pea</name>
    <name type="synonym">Cajanus indicus</name>
    <dbReference type="NCBI Taxonomy" id="3821"/>
    <lineage>
        <taxon>Eukaryota</taxon>
        <taxon>Viridiplantae</taxon>
        <taxon>Streptophyta</taxon>
        <taxon>Embryophyta</taxon>
        <taxon>Tracheophyta</taxon>
        <taxon>Spermatophyta</taxon>
        <taxon>Magnoliopsida</taxon>
        <taxon>eudicotyledons</taxon>
        <taxon>Gunneridae</taxon>
        <taxon>Pentapetalae</taxon>
        <taxon>rosids</taxon>
        <taxon>fabids</taxon>
        <taxon>Fabales</taxon>
        <taxon>Fabaceae</taxon>
        <taxon>Papilionoideae</taxon>
        <taxon>50 kb inversion clade</taxon>
        <taxon>NPAAA clade</taxon>
        <taxon>indigoferoid/millettioid clade</taxon>
        <taxon>Phaseoleae</taxon>
        <taxon>Cajanus</taxon>
    </lineage>
</organism>
<dbReference type="InterPro" id="IPR007770">
    <property type="entry name" value="DMP"/>
</dbReference>
<dbReference type="GO" id="GO:0016020">
    <property type="term" value="C:membrane"/>
    <property type="evidence" value="ECO:0007669"/>
    <property type="project" value="UniProtKB-SubCell"/>
</dbReference>
<proteinExistence type="inferred from homology"/>
<feature type="region of interest" description="Disordered" evidence="6">
    <location>
        <begin position="192"/>
        <end position="220"/>
    </location>
</feature>
<dbReference type="PANTHER" id="PTHR31621">
    <property type="entry name" value="PROTEIN DMP3"/>
    <property type="match status" value="1"/>
</dbReference>
<name>A0A151STQ8_CAJCA</name>
<reference evidence="8 9" key="1">
    <citation type="journal article" date="2012" name="Nat. Biotechnol.">
        <title>Draft genome sequence of pigeonpea (Cajanus cajan), an orphan legume crop of resource-poor farmers.</title>
        <authorList>
            <person name="Varshney R.K."/>
            <person name="Chen W."/>
            <person name="Li Y."/>
            <person name="Bharti A.K."/>
            <person name="Saxena R.K."/>
            <person name="Schlueter J.A."/>
            <person name="Donoghue M.T."/>
            <person name="Azam S."/>
            <person name="Fan G."/>
            <person name="Whaley A.M."/>
            <person name="Farmer A.D."/>
            <person name="Sheridan J."/>
            <person name="Iwata A."/>
            <person name="Tuteja R."/>
            <person name="Penmetsa R.V."/>
            <person name="Wu W."/>
            <person name="Upadhyaya H.D."/>
            <person name="Yang S.P."/>
            <person name="Shah T."/>
            <person name="Saxena K.B."/>
            <person name="Michael T."/>
            <person name="McCombie W.R."/>
            <person name="Yang B."/>
            <person name="Zhang G."/>
            <person name="Yang H."/>
            <person name="Wang J."/>
            <person name="Spillane C."/>
            <person name="Cook D.R."/>
            <person name="May G.D."/>
            <person name="Xu X."/>
            <person name="Jackson S.A."/>
        </authorList>
    </citation>
    <scope>NUCLEOTIDE SEQUENCE [LARGE SCALE GENOMIC DNA]</scope>
    <source>
        <strain evidence="9">cv. Asha</strain>
    </source>
</reference>
<keyword evidence="5 7" id="KW-0472">Membrane</keyword>
<evidence type="ECO:0000256" key="7">
    <source>
        <dbReference type="SAM" id="Phobius"/>
    </source>
</evidence>
<dbReference type="OrthoDB" id="1928191at2759"/>
<dbReference type="GO" id="GO:0005737">
    <property type="term" value="C:cytoplasm"/>
    <property type="evidence" value="ECO:0007669"/>
    <property type="project" value="UniProtKB-ARBA"/>
</dbReference>
<feature type="region of interest" description="Disordered" evidence="6">
    <location>
        <begin position="1"/>
        <end position="23"/>
    </location>
</feature>
<feature type="compositionally biased region" description="Polar residues" evidence="6">
    <location>
        <begin position="196"/>
        <end position="220"/>
    </location>
</feature>
<keyword evidence="4 7" id="KW-1133">Transmembrane helix</keyword>
<dbReference type="GO" id="GO:0010256">
    <property type="term" value="P:endomembrane system organization"/>
    <property type="evidence" value="ECO:0007669"/>
    <property type="project" value="TreeGrafter"/>
</dbReference>
<evidence type="ECO:0000256" key="3">
    <source>
        <dbReference type="ARBA" id="ARBA00022692"/>
    </source>
</evidence>
<feature type="transmembrane region" description="Helical" evidence="7">
    <location>
        <begin position="29"/>
        <end position="51"/>
    </location>
</feature>
<evidence type="ECO:0000256" key="5">
    <source>
        <dbReference type="ARBA" id="ARBA00023136"/>
    </source>
</evidence>
<dbReference type="OMA" id="CNTINKW"/>
<sequence>MNGDSSSSSEPFLSSSQNQKQGRDVTNTALSAVGNFIKLLPTGTVFVFQFLNPVLSNSGECNATYKCLSVMLLVACAFSCVFSSFTDSYTGTDNQRHYAIVTSKGLWPSSVPPANTVDLSGYRLKFGDFVHAALSLLVFAVLALLDTNTVRCLYPGFESTQKILLQVLPTVVGVLAGGNFVISPSKRHGIGYPLTSDPNHTGTSPTSNATAPPQIPNHTA</sequence>
<dbReference type="STRING" id="3821.A0A151STQ8"/>
<evidence type="ECO:0000256" key="1">
    <source>
        <dbReference type="ARBA" id="ARBA00004141"/>
    </source>
</evidence>
<dbReference type="Gramene" id="C.cajan_04338.t">
    <property type="protein sequence ID" value="C.cajan_04338.t.cds1"/>
    <property type="gene ID" value="C.cajan_04338"/>
</dbReference>
<evidence type="ECO:0000313" key="8">
    <source>
        <dbReference type="EMBL" id="KYP58151.1"/>
    </source>
</evidence>
<evidence type="ECO:0000256" key="6">
    <source>
        <dbReference type="SAM" id="MobiDB-lite"/>
    </source>
</evidence>
<evidence type="ECO:0000313" key="9">
    <source>
        <dbReference type="Proteomes" id="UP000075243"/>
    </source>
</evidence>
<feature type="compositionally biased region" description="Low complexity" evidence="6">
    <location>
        <begin position="1"/>
        <end position="16"/>
    </location>
</feature>
<keyword evidence="3 7" id="KW-0812">Transmembrane</keyword>
<comment type="similarity">
    <text evidence="2">Belongs to the plant DMP1 protein family.</text>
</comment>
<dbReference type="EMBL" id="CM003613">
    <property type="protein sequence ID" value="KYP58151.1"/>
    <property type="molecule type" value="Genomic_DNA"/>
</dbReference>
<feature type="transmembrane region" description="Helical" evidence="7">
    <location>
        <begin position="126"/>
        <end position="143"/>
    </location>
</feature>
<evidence type="ECO:0000256" key="4">
    <source>
        <dbReference type="ARBA" id="ARBA00022989"/>
    </source>
</evidence>